<dbReference type="AlphaFoldDB" id="A0A518CMC8"/>
<feature type="domain" description="Xylose isomerase-like TIM barrel" evidence="1">
    <location>
        <begin position="61"/>
        <end position="291"/>
    </location>
</feature>
<organism evidence="2 3">
    <name type="scientific">Polystyrenella longa</name>
    <dbReference type="NCBI Taxonomy" id="2528007"/>
    <lineage>
        <taxon>Bacteria</taxon>
        <taxon>Pseudomonadati</taxon>
        <taxon>Planctomycetota</taxon>
        <taxon>Planctomycetia</taxon>
        <taxon>Planctomycetales</taxon>
        <taxon>Planctomycetaceae</taxon>
        <taxon>Polystyrenella</taxon>
    </lineage>
</organism>
<dbReference type="EMBL" id="CP036281">
    <property type="protein sequence ID" value="QDU80386.1"/>
    <property type="molecule type" value="Genomic_DNA"/>
</dbReference>
<dbReference type="PANTHER" id="PTHR12110:SF21">
    <property type="entry name" value="XYLOSE ISOMERASE-LIKE TIM BARREL DOMAIN-CONTAINING PROTEIN"/>
    <property type="match status" value="1"/>
</dbReference>
<protein>
    <submittedName>
        <fullName evidence="2">Xylose isomerase-like TIM barrel</fullName>
    </submittedName>
</protein>
<dbReference type="Proteomes" id="UP000317178">
    <property type="component" value="Chromosome"/>
</dbReference>
<dbReference type="KEGG" id="plon:Pla110_21150"/>
<dbReference type="Pfam" id="PF01261">
    <property type="entry name" value="AP_endonuc_2"/>
    <property type="match status" value="1"/>
</dbReference>
<dbReference type="InterPro" id="IPR036237">
    <property type="entry name" value="Xyl_isomerase-like_sf"/>
</dbReference>
<evidence type="ECO:0000313" key="2">
    <source>
        <dbReference type="EMBL" id="QDU80386.1"/>
    </source>
</evidence>
<dbReference type="RefSeq" id="WP_197440638.1">
    <property type="nucleotide sequence ID" value="NZ_CP036281.1"/>
</dbReference>
<keyword evidence="2" id="KW-0413">Isomerase</keyword>
<gene>
    <name evidence="2" type="ORF">Pla110_21150</name>
</gene>
<dbReference type="InterPro" id="IPR050312">
    <property type="entry name" value="IolE/XylAMocC-like"/>
</dbReference>
<dbReference type="PANTHER" id="PTHR12110">
    <property type="entry name" value="HYDROXYPYRUVATE ISOMERASE"/>
    <property type="match status" value="1"/>
</dbReference>
<keyword evidence="3" id="KW-1185">Reference proteome</keyword>
<dbReference type="InterPro" id="IPR013022">
    <property type="entry name" value="Xyl_isomerase-like_TIM-brl"/>
</dbReference>
<accession>A0A518CMC8</accession>
<evidence type="ECO:0000259" key="1">
    <source>
        <dbReference type="Pfam" id="PF01261"/>
    </source>
</evidence>
<proteinExistence type="predicted"/>
<dbReference type="PROSITE" id="PS51318">
    <property type="entry name" value="TAT"/>
    <property type="match status" value="1"/>
</dbReference>
<sequence>MNDPISRRHLLASTMAAGAAYALKPLSHLHAEDKTEVKPQPQMACFTKSFQDWSIPEVCQRFKSIGLDGLDLTVRKNGHINPDKQNVHQELKQAARAADDSGMKILFLTTDITEPNARAEEVLAAAEAIGIRKIKLGYYKYNGFGNLQQQMDQVKQKLASVGQLCARYNVLPCVHIHSGTSIPSDGFMLYELLKDIDPDHVGAYVDALHMTLEGAGDGWRQGLDLLAPWVALCSIKNFQFKAEGRDEQGQLKWDNYNCPVADGITPMPRFMQTMKTIGFTGTYSLHSEYKGGGSFKDLTTEECLEQTDRDLKFVRSLM</sequence>
<dbReference type="InterPro" id="IPR006311">
    <property type="entry name" value="TAT_signal"/>
</dbReference>
<name>A0A518CMC8_9PLAN</name>
<dbReference type="GO" id="GO:0016853">
    <property type="term" value="F:isomerase activity"/>
    <property type="evidence" value="ECO:0007669"/>
    <property type="project" value="UniProtKB-KW"/>
</dbReference>
<evidence type="ECO:0000313" key="3">
    <source>
        <dbReference type="Proteomes" id="UP000317178"/>
    </source>
</evidence>
<reference evidence="2 3" key="1">
    <citation type="submission" date="2019-02" db="EMBL/GenBank/DDBJ databases">
        <title>Deep-cultivation of Planctomycetes and their phenomic and genomic characterization uncovers novel biology.</title>
        <authorList>
            <person name="Wiegand S."/>
            <person name="Jogler M."/>
            <person name="Boedeker C."/>
            <person name="Pinto D."/>
            <person name="Vollmers J."/>
            <person name="Rivas-Marin E."/>
            <person name="Kohn T."/>
            <person name="Peeters S.H."/>
            <person name="Heuer A."/>
            <person name="Rast P."/>
            <person name="Oberbeckmann S."/>
            <person name="Bunk B."/>
            <person name="Jeske O."/>
            <person name="Meyerdierks A."/>
            <person name="Storesund J.E."/>
            <person name="Kallscheuer N."/>
            <person name="Luecker S."/>
            <person name="Lage O.M."/>
            <person name="Pohl T."/>
            <person name="Merkel B.J."/>
            <person name="Hornburger P."/>
            <person name="Mueller R.-W."/>
            <person name="Bruemmer F."/>
            <person name="Labrenz M."/>
            <person name="Spormann A.M."/>
            <person name="Op den Camp H."/>
            <person name="Overmann J."/>
            <person name="Amann R."/>
            <person name="Jetten M.S.M."/>
            <person name="Mascher T."/>
            <person name="Medema M.H."/>
            <person name="Devos D.P."/>
            <person name="Kaster A.-K."/>
            <person name="Ovreas L."/>
            <person name="Rohde M."/>
            <person name="Galperin M.Y."/>
            <person name="Jogler C."/>
        </authorList>
    </citation>
    <scope>NUCLEOTIDE SEQUENCE [LARGE SCALE GENOMIC DNA]</scope>
    <source>
        <strain evidence="2 3">Pla110</strain>
    </source>
</reference>
<dbReference type="Gene3D" id="3.20.20.150">
    <property type="entry name" value="Divalent-metal-dependent TIM barrel enzymes"/>
    <property type="match status" value="1"/>
</dbReference>
<dbReference type="SUPFAM" id="SSF51658">
    <property type="entry name" value="Xylose isomerase-like"/>
    <property type="match status" value="1"/>
</dbReference>